<feature type="compositionally biased region" description="Basic and acidic residues" evidence="1">
    <location>
        <begin position="149"/>
        <end position="160"/>
    </location>
</feature>
<feature type="region of interest" description="Disordered" evidence="1">
    <location>
        <begin position="307"/>
        <end position="330"/>
    </location>
</feature>
<feature type="compositionally biased region" description="Low complexity" evidence="1">
    <location>
        <begin position="410"/>
        <end position="419"/>
    </location>
</feature>
<keyword evidence="3" id="KW-1185">Reference proteome</keyword>
<comment type="caution">
    <text evidence="2">The sequence shown here is derived from an EMBL/GenBank/DDBJ whole genome shotgun (WGS) entry which is preliminary data.</text>
</comment>
<feature type="region of interest" description="Disordered" evidence="1">
    <location>
        <begin position="118"/>
        <end position="160"/>
    </location>
</feature>
<dbReference type="Proteomes" id="UP000292702">
    <property type="component" value="Unassembled WGS sequence"/>
</dbReference>
<feature type="region of interest" description="Disordered" evidence="1">
    <location>
        <begin position="398"/>
        <end position="442"/>
    </location>
</feature>
<evidence type="ECO:0000313" key="3">
    <source>
        <dbReference type="Proteomes" id="UP000292702"/>
    </source>
</evidence>
<dbReference type="AlphaFoldDB" id="A0A4R0RKN3"/>
<dbReference type="EMBL" id="RWJN01000045">
    <property type="protein sequence ID" value="TCD69260.1"/>
    <property type="molecule type" value="Genomic_DNA"/>
</dbReference>
<evidence type="ECO:0000313" key="2">
    <source>
        <dbReference type="EMBL" id="TCD69260.1"/>
    </source>
</evidence>
<sequence length="519" mass="57166">MSCPAVDCALQVSIAAFEPPFTFTSIRPTNGSPLMTVEVVQESRALRRTTISQPYTAPVIMEEEYVLVQRDLVTVPINAVRSRVNDAVAATRLDAASDLRRLEDDLGALQVLPAMPGAFPAPAPSQATNTPPNTLPPPRRAILPAIPEPRPDWEHDPRNAVRNRYPERPVVTRQLVCTDGLSLAKLNAQFAPPSYLPYLNRPALHKIHVSEDTTALDALKTQLAEEKRTSSRLRRERDDFASQLKRAKDEITRATATLDEANAGLTRIQEDNEDLQDEVDRLKLESDCREREMREEISKLREQLSQCGDRVSSGPSTSRLSEGTSGRVEVKAEPVDDNDLWQAGRGFGPEVHQDIKPAVQARCKVQAEVADGMPFMRVANHARGHSRLGPSLIKLGRSPLNDGRGGGPGDMIPGSDGSGYPSQQTKSVRSTSVDNNTSAESQNRVSWGMVPCPKQPVVSLVPVCQVTGSVHDWALWGGPYSRKYTCKKCGSIINEYKGLDGFWCLKNRAEQRKAKMRAL</sequence>
<gene>
    <name evidence="2" type="ORF">EIP91_008195</name>
</gene>
<accession>A0A4R0RKN3</accession>
<dbReference type="Gene3D" id="1.10.287.1490">
    <property type="match status" value="1"/>
</dbReference>
<evidence type="ECO:0000256" key="1">
    <source>
        <dbReference type="SAM" id="MobiDB-lite"/>
    </source>
</evidence>
<feature type="compositionally biased region" description="Polar residues" evidence="1">
    <location>
        <begin position="313"/>
        <end position="324"/>
    </location>
</feature>
<proteinExistence type="predicted"/>
<organism evidence="2 3">
    <name type="scientific">Steccherinum ochraceum</name>
    <dbReference type="NCBI Taxonomy" id="92696"/>
    <lineage>
        <taxon>Eukaryota</taxon>
        <taxon>Fungi</taxon>
        <taxon>Dikarya</taxon>
        <taxon>Basidiomycota</taxon>
        <taxon>Agaricomycotina</taxon>
        <taxon>Agaricomycetes</taxon>
        <taxon>Polyporales</taxon>
        <taxon>Steccherinaceae</taxon>
        <taxon>Steccherinum</taxon>
    </lineage>
</organism>
<protein>
    <submittedName>
        <fullName evidence="2">Uncharacterized protein</fullName>
    </submittedName>
</protein>
<reference evidence="2 3" key="1">
    <citation type="submission" date="2018-11" db="EMBL/GenBank/DDBJ databases">
        <title>Genome assembly of Steccherinum ochraceum LE-BIN_3174, the white-rot fungus of the Steccherinaceae family (The Residual Polyporoid clade, Polyporales, Basidiomycota).</title>
        <authorList>
            <person name="Fedorova T.V."/>
            <person name="Glazunova O.A."/>
            <person name="Landesman E.O."/>
            <person name="Moiseenko K.V."/>
            <person name="Psurtseva N.V."/>
            <person name="Savinova O.S."/>
            <person name="Shakhova N.V."/>
            <person name="Tyazhelova T.V."/>
            <person name="Vasina D.V."/>
        </authorList>
    </citation>
    <scope>NUCLEOTIDE SEQUENCE [LARGE SCALE GENOMIC DNA]</scope>
    <source>
        <strain evidence="2 3">LE-BIN_3174</strain>
    </source>
</reference>
<name>A0A4R0RKN3_9APHY</name>
<feature type="compositionally biased region" description="Polar residues" evidence="1">
    <location>
        <begin position="420"/>
        <end position="442"/>
    </location>
</feature>